<dbReference type="eggNOG" id="COG1360">
    <property type="taxonomic scope" value="Bacteria"/>
</dbReference>
<evidence type="ECO:0000256" key="6">
    <source>
        <dbReference type="ARBA" id="ARBA00023136"/>
    </source>
</evidence>
<reference evidence="10" key="1">
    <citation type="submission" date="2011-05" db="EMBL/GenBank/DDBJ databases">
        <title>Complete sequence of Thermoanaerobacterium xylanolyticum LX-11.</title>
        <authorList>
            <consortium name="US DOE Joint Genome Institute"/>
            <person name="Lucas S."/>
            <person name="Han J."/>
            <person name="Lapidus A."/>
            <person name="Cheng J.-F."/>
            <person name="Goodwin L."/>
            <person name="Pitluck S."/>
            <person name="Peters L."/>
            <person name="Mikhailova N."/>
            <person name="Lu M."/>
            <person name="Han C."/>
            <person name="Tapia R."/>
            <person name="Land M."/>
            <person name="Hauser L."/>
            <person name="Kyrpides N."/>
            <person name="Ivanova N."/>
            <person name="Pagani I."/>
            <person name="Hemme C."/>
            <person name="Woyke T."/>
        </authorList>
    </citation>
    <scope>NUCLEOTIDE SEQUENCE</scope>
    <source>
        <strain evidence="10">LX-11</strain>
    </source>
</reference>
<protein>
    <submittedName>
        <fullName evidence="10">OmpA/MotB domain protein</fullName>
    </submittedName>
</protein>
<dbReference type="Proteomes" id="UP000007239">
    <property type="component" value="Chromosome"/>
</dbReference>
<evidence type="ECO:0000313" key="10">
    <source>
        <dbReference type="EMBL" id="AEF16723.1"/>
    </source>
</evidence>
<dbReference type="PANTHER" id="PTHR30329:SF21">
    <property type="entry name" value="LIPOPROTEIN YIAD-RELATED"/>
    <property type="match status" value="1"/>
</dbReference>
<name>F6BIB5_THEXL</name>
<dbReference type="HOGENOM" id="CLU_016890_0_1_9"/>
<gene>
    <name evidence="10" type="ordered locus">Thexy_0675</name>
</gene>
<dbReference type="STRING" id="858215.Thexy_0675"/>
<accession>F6BIB5</accession>
<keyword evidence="4 8" id="KW-0812">Transmembrane</keyword>
<dbReference type="SUPFAM" id="SSF103088">
    <property type="entry name" value="OmpA-like"/>
    <property type="match status" value="1"/>
</dbReference>
<dbReference type="InterPro" id="IPR050330">
    <property type="entry name" value="Bact_OuterMem_StrucFunc"/>
</dbReference>
<feature type="domain" description="OmpA-like" evidence="9">
    <location>
        <begin position="112"/>
        <end position="233"/>
    </location>
</feature>
<dbReference type="InterPro" id="IPR036737">
    <property type="entry name" value="OmpA-like_sf"/>
</dbReference>
<dbReference type="Gene3D" id="3.30.1330.60">
    <property type="entry name" value="OmpA-like domain"/>
    <property type="match status" value="1"/>
</dbReference>
<evidence type="ECO:0000313" key="11">
    <source>
        <dbReference type="Proteomes" id="UP000007239"/>
    </source>
</evidence>
<dbReference type="CDD" id="cd07185">
    <property type="entry name" value="OmpA_C-like"/>
    <property type="match status" value="1"/>
</dbReference>
<dbReference type="GO" id="GO:0005886">
    <property type="term" value="C:plasma membrane"/>
    <property type="evidence" value="ECO:0007669"/>
    <property type="project" value="UniProtKB-SubCell"/>
</dbReference>
<evidence type="ECO:0000256" key="7">
    <source>
        <dbReference type="PROSITE-ProRule" id="PRU00473"/>
    </source>
</evidence>
<keyword evidence="6 7" id="KW-0472">Membrane</keyword>
<evidence type="ECO:0000256" key="2">
    <source>
        <dbReference type="ARBA" id="ARBA00008914"/>
    </source>
</evidence>
<dbReference type="KEGG" id="txy:Thexy_0675"/>
<organism evidence="10 11">
    <name type="scientific">Thermoanaerobacterium xylanolyticum (strain ATCC 49914 / DSM 7097 / LX-11)</name>
    <dbReference type="NCBI Taxonomy" id="858215"/>
    <lineage>
        <taxon>Bacteria</taxon>
        <taxon>Bacillati</taxon>
        <taxon>Bacillota</taxon>
        <taxon>Clostridia</taxon>
        <taxon>Thermoanaerobacterales</taxon>
        <taxon>Thermoanaerobacteraceae</taxon>
        <taxon>Thermoanaerobacterium</taxon>
    </lineage>
</organism>
<dbReference type="EMBL" id="CP002739">
    <property type="protein sequence ID" value="AEF16723.1"/>
    <property type="molecule type" value="Genomic_DNA"/>
</dbReference>
<proteinExistence type="inferred from homology"/>
<comment type="similarity">
    <text evidence="2">Belongs to the MotB family.</text>
</comment>
<evidence type="ECO:0000259" key="9">
    <source>
        <dbReference type="PROSITE" id="PS51123"/>
    </source>
</evidence>
<dbReference type="PROSITE" id="PS51123">
    <property type="entry name" value="OMPA_2"/>
    <property type="match status" value="1"/>
</dbReference>
<evidence type="ECO:0000256" key="8">
    <source>
        <dbReference type="SAM" id="Phobius"/>
    </source>
</evidence>
<keyword evidence="5 8" id="KW-1133">Transmembrane helix</keyword>
<evidence type="ECO:0000256" key="4">
    <source>
        <dbReference type="ARBA" id="ARBA00022692"/>
    </source>
</evidence>
<dbReference type="Pfam" id="PF00691">
    <property type="entry name" value="OmpA"/>
    <property type="match status" value="1"/>
</dbReference>
<evidence type="ECO:0000256" key="3">
    <source>
        <dbReference type="ARBA" id="ARBA00022475"/>
    </source>
</evidence>
<dbReference type="PANTHER" id="PTHR30329">
    <property type="entry name" value="STATOR ELEMENT OF FLAGELLAR MOTOR COMPLEX"/>
    <property type="match status" value="1"/>
</dbReference>
<dbReference type="Pfam" id="PF13677">
    <property type="entry name" value="MotB_plug"/>
    <property type="match status" value="1"/>
</dbReference>
<keyword evidence="11" id="KW-1185">Reference proteome</keyword>
<feature type="transmembrane region" description="Helical" evidence="8">
    <location>
        <begin position="21"/>
        <end position="39"/>
    </location>
</feature>
<sequence length="241" mass="27410">MIRHEEDEGKKENSERWLLTYSDMITLLMIFFIVLYTISTVNSQKFQQIAASLGKTFDGTNYVIGQQSGNSILDSIKTTGTNGTNDNSIASQLDKLIKQYNLQNMVTYKVDERGFVISLNDTLLFDTGSADVKPDQKETLIKIGNILKSMPNYIRVEGYTDNVPINNNQFHSNWELSVIRATNVVEILVNDVKMDPAKISAVGYGEYRPIVPNDSDKNRQLNRRVDIVIMNIDYNKWEPAK</sequence>
<keyword evidence="3" id="KW-1003">Cell membrane</keyword>
<evidence type="ECO:0000256" key="1">
    <source>
        <dbReference type="ARBA" id="ARBA00004162"/>
    </source>
</evidence>
<comment type="subcellular location">
    <subcellularLocation>
        <location evidence="1">Cell membrane</location>
        <topology evidence="1">Single-pass membrane protein</topology>
    </subcellularLocation>
</comment>
<evidence type="ECO:0000256" key="5">
    <source>
        <dbReference type="ARBA" id="ARBA00022989"/>
    </source>
</evidence>
<dbReference type="RefSeq" id="WP_013787471.1">
    <property type="nucleotide sequence ID" value="NC_015555.1"/>
</dbReference>
<dbReference type="InterPro" id="IPR006665">
    <property type="entry name" value="OmpA-like"/>
</dbReference>
<dbReference type="AlphaFoldDB" id="F6BIB5"/>
<dbReference type="InterPro" id="IPR025713">
    <property type="entry name" value="MotB-like_N_dom"/>
</dbReference>